<keyword evidence="2" id="KW-0238">DNA-binding</keyword>
<keyword evidence="1" id="KW-0805">Transcription regulation</keyword>
<accession>M5AM26</accession>
<dbReference type="PANTHER" id="PTHR43280">
    <property type="entry name" value="ARAC-FAMILY TRANSCRIPTIONAL REGULATOR"/>
    <property type="match status" value="1"/>
</dbReference>
<dbReference type="SMART" id="SM00342">
    <property type="entry name" value="HTH_ARAC"/>
    <property type="match status" value="1"/>
</dbReference>
<dbReference type="InterPro" id="IPR009057">
    <property type="entry name" value="Homeodomain-like_sf"/>
</dbReference>
<protein>
    <submittedName>
        <fullName evidence="4">Probable transcriptional regulator</fullName>
    </submittedName>
</protein>
<dbReference type="PANTHER" id="PTHR43280:SF2">
    <property type="entry name" value="HTH-TYPE TRANSCRIPTIONAL REGULATOR EXSA"/>
    <property type="match status" value="1"/>
</dbReference>
<dbReference type="OrthoDB" id="9806208at2"/>
<dbReference type="PROSITE" id="PS01124">
    <property type="entry name" value="HTH_ARAC_FAMILY_2"/>
    <property type="match status" value="1"/>
</dbReference>
<evidence type="ECO:0000313" key="4">
    <source>
        <dbReference type="EMBL" id="BAN09884.1"/>
    </source>
</evidence>
<dbReference type="AlphaFoldDB" id="M5AM26"/>
<sequence>MKPATVPTKDRPVFGTKDCLPRGRSVAMSARFEPTHLQISPRRWLTKERIMMAQKMLLETDLTASDVADQCGFFDAYHFSREFKRSIGTSPRYWRRGEVVEFRKRGESCGTDDP</sequence>
<dbReference type="GO" id="GO:0043565">
    <property type="term" value="F:sequence-specific DNA binding"/>
    <property type="evidence" value="ECO:0007669"/>
    <property type="project" value="InterPro"/>
</dbReference>
<organism evidence="4">
    <name type="scientific">Rhizobium loti</name>
    <name type="common">Mesorhizobium loti</name>
    <dbReference type="NCBI Taxonomy" id="381"/>
    <lineage>
        <taxon>Bacteria</taxon>
        <taxon>Pseudomonadati</taxon>
        <taxon>Pseudomonadota</taxon>
        <taxon>Alphaproteobacteria</taxon>
        <taxon>Hyphomicrobiales</taxon>
        <taxon>Phyllobacteriaceae</taxon>
        <taxon>Mesorhizobium</taxon>
    </lineage>
</organism>
<dbReference type="Pfam" id="PF12833">
    <property type="entry name" value="HTH_18"/>
    <property type="match status" value="1"/>
</dbReference>
<reference evidence="4" key="2">
    <citation type="journal article" date="2013" name="Microbes Environ.">
        <title>Commonalities and Differences among Symbiosis Islands of Three Mesorhizobium loti Strains.</title>
        <authorList>
            <person name="Kasai-Maita H."/>
            <person name="Hirakawa H."/>
            <person name="Nakamura Y."/>
            <person name="Kaneko T."/>
            <person name="Miki K."/>
            <person name="Maruya J."/>
            <person name="Okazaki S."/>
            <person name="Tabata S."/>
            <person name="Saeki K."/>
            <person name="Sato S."/>
        </authorList>
    </citation>
    <scope>NUCLEOTIDE SEQUENCE</scope>
    <source>
        <strain evidence="4">NZP2037</strain>
    </source>
</reference>
<keyword evidence="3" id="KW-0804">Transcription</keyword>
<proteinExistence type="predicted"/>
<dbReference type="GO" id="GO:0003700">
    <property type="term" value="F:DNA-binding transcription factor activity"/>
    <property type="evidence" value="ECO:0007669"/>
    <property type="project" value="InterPro"/>
</dbReference>
<name>M5AM26_RHILI</name>
<dbReference type="InterPro" id="IPR018060">
    <property type="entry name" value="HTH_AraC"/>
</dbReference>
<reference evidence="4" key="1">
    <citation type="submission" date="2012-10" db="EMBL/GenBank/DDBJ databases">
        <authorList>
            <person name="Maita H."/>
            <person name="Sato S."/>
        </authorList>
    </citation>
    <scope>NUCLEOTIDE SEQUENCE</scope>
    <source>
        <strain evidence="4">NZP2037</strain>
    </source>
</reference>
<dbReference type="EMBL" id="AP012557">
    <property type="protein sequence ID" value="BAN09884.1"/>
    <property type="molecule type" value="Genomic_DNA"/>
</dbReference>
<dbReference type="Gene3D" id="1.10.10.60">
    <property type="entry name" value="Homeodomain-like"/>
    <property type="match status" value="1"/>
</dbReference>
<evidence type="ECO:0000256" key="3">
    <source>
        <dbReference type="ARBA" id="ARBA00023163"/>
    </source>
</evidence>
<evidence type="ECO:0000256" key="1">
    <source>
        <dbReference type="ARBA" id="ARBA00023015"/>
    </source>
</evidence>
<evidence type="ECO:0000256" key="2">
    <source>
        <dbReference type="ARBA" id="ARBA00023125"/>
    </source>
</evidence>
<dbReference type="SUPFAM" id="SSF46689">
    <property type="entry name" value="Homeodomain-like"/>
    <property type="match status" value="1"/>
</dbReference>